<dbReference type="EMBL" id="KE525340">
    <property type="protein sequence ID" value="KFB48391.1"/>
    <property type="molecule type" value="Genomic_DNA"/>
</dbReference>
<dbReference type="EnsemblMetazoa" id="ASIC016514-RA">
    <property type="protein sequence ID" value="ASIC016514-PA"/>
    <property type="gene ID" value="ASIC016514"/>
</dbReference>
<reference evidence="2 4" key="1">
    <citation type="journal article" date="2014" name="BMC Genomics">
        <title>Genome sequence of Anopheles sinensis provides insight into genetics basis of mosquito competence for malaria parasites.</title>
        <authorList>
            <person name="Zhou D."/>
            <person name="Zhang D."/>
            <person name="Ding G."/>
            <person name="Shi L."/>
            <person name="Hou Q."/>
            <person name="Ye Y."/>
            <person name="Xu Y."/>
            <person name="Zhou H."/>
            <person name="Xiong C."/>
            <person name="Li S."/>
            <person name="Yu J."/>
            <person name="Hong S."/>
            <person name="Yu X."/>
            <person name="Zou P."/>
            <person name="Chen C."/>
            <person name="Chang X."/>
            <person name="Wang W."/>
            <person name="Lv Y."/>
            <person name="Sun Y."/>
            <person name="Ma L."/>
            <person name="Shen B."/>
            <person name="Zhu C."/>
        </authorList>
    </citation>
    <scope>NUCLEOTIDE SEQUENCE [LARGE SCALE GENOMIC DNA]</scope>
</reference>
<dbReference type="VEuPathDB" id="VectorBase:ASIC016514"/>
<evidence type="ECO:0000313" key="2">
    <source>
        <dbReference type="EMBL" id="KFB48391.1"/>
    </source>
</evidence>
<dbReference type="AlphaFoldDB" id="A0A084WDU7"/>
<proteinExistence type="predicted"/>
<dbReference type="Proteomes" id="UP000030765">
    <property type="component" value="Unassembled WGS sequence"/>
</dbReference>
<feature type="region of interest" description="Disordered" evidence="1">
    <location>
        <begin position="58"/>
        <end position="78"/>
    </location>
</feature>
<organism evidence="2">
    <name type="scientific">Anopheles sinensis</name>
    <name type="common">Mosquito</name>
    <dbReference type="NCBI Taxonomy" id="74873"/>
    <lineage>
        <taxon>Eukaryota</taxon>
        <taxon>Metazoa</taxon>
        <taxon>Ecdysozoa</taxon>
        <taxon>Arthropoda</taxon>
        <taxon>Hexapoda</taxon>
        <taxon>Insecta</taxon>
        <taxon>Pterygota</taxon>
        <taxon>Neoptera</taxon>
        <taxon>Endopterygota</taxon>
        <taxon>Diptera</taxon>
        <taxon>Nematocera</taxon>
        <taxon>Culicoidea</taxon>
        <taxon>Culicidae</taxon>
        <taxon>Anophelinae</taxon>
        <taxon>Anopheles</taxon>
    </lineage>
</organism>
<evidence type="ECO:0000256" key="1">
    <source>
        <dbReference type="SAM" id="MobiDB-lite"/>
    </source>
</evidence>
<dbReference type="EMBL" id="ATLV01023072">
    <property type="status" value="NOT_ANNOTATED_CDS"/>
    <property type="molecule type" value="Genomic_DNA"/>
</dbReference>
<evidence type="ECO:0000313" key="4">
    <source>
        <dbReference type="Proteomes" id="UP000030765"/>
    </source>
</evidence>
<protein>
    <submittedName>
        <fullName evidence="2 3">Uncharacterized protein</fullName>
    </submittedName>
</protein>
<reference evidence="3" key="2">
    <citation type="submission" date="2020-05" db="UniProtKB">
        <authorList>
            <consortium name="EnsemblMetazoa"/>
        </authorList>
    </citation>
    <scope>IDENTIFICATION</scope>
</reference>
<accession>A0A084WDU7</accession>
<gene>
    <name evidence="2" type="ORF">ZHAS_00016514</name>
</gene>
<evidence type="ECO:0000313" key="3">
    <source>
        <dbReference type="EnsemblMetazoa" id="ASIC016514-PA"/>
    </source>
</evidence>
<name>A0A084WDU7_ANOSI</name>
<feature type="region of interest" description="Disordered" evidence="1">
    <location>
        <begin position="140"/>
        <end position="166"/>
    </location>
</feature>
<sequence>MVMCVPLRACQRDSLAQLATLLAVCDTLGGPPEQDPPVGSVGVKGGVKWSGVPGVGSPSERVGSCAPSSQSFADPPGRAAGAQRALAAESLFGFGCCWPEGVHNPGKLCTATSTSVGSVRVARIYVASDRILRSAGAFSCTRPDSGQSHPPTHPVRVTRDAGPPCT</sequence>
<keyword evidence="4" id="KW-1185">Reference proteome</keyword>